<evidence type="ECO:0000256" key="4">
    <source>
        <dbReference type="ARBA" id="ARBA00023163"/>
    </source>
</evidence>
<keyword evidence="3" id="KW-0238">DNA-binding</keyword>
<feature type="region of interest" description="Disordered" evidence="6">
    <location>
        <begin position="106"/>
        <end position="134"/>
    </location>
</feature>
<evidence type="ECO:0000256" key="6">
    <source>
        <dbReference type="SAM" id="MobiDB-lite"/>
    </source>
</evidence>
<feature type="region of interest" description="Disordered" evidence="6">
    <location>
        <begin position="553"/>
        <end position="578"/>
    </location>
</feature>
<comment type="subcellular location">
    <subcellularLocation>
        <location evidence="1">Nucleus</location>
    </subcellularLocation>
</comment>
<dbReference type="OrthoDB" id="1622548at2759"/>
<feature type="domain" description="TF-B3" evidence="7">
    <location>
        <begin position="264"/>
        <end position="365"/>
    </location>
</feature>
<dbReference type="EMBL" id="BJWL01000015">
    <property type="protein sequence ID" value="GFZ01872.1"/>
    <property type="molecule type" value="Genomic_DNA"/>
</dbReference>
<keyword evidence="4" id="KW-0804">Transcription</keyword>
<dbReference type="InterPro" id="IPR003340">
    <property type="entry name" value="B3_DNA-bd"/>
</dbReference>
<feature type="compositionally biased region" description="Basic and acidic residues" evidence="6">
    <location>
        <begin position="553"/>
        <end position="575"/>
    </location>
</feature>
<feature type="compositionally biased region" description="Polar residues" evidence="6">
    <location>
        <begin position="109"/>
        <end position="121"/>
    </location>
</feature>
<sequence>MSENRDKGKGVADEEGKKLEDMKAQQDAEIERTKDVYKEGISSSSTPLTKIATDTKSGGSTTGPGKEVLEEGEKIKDSDFVSTEGNLSSSIPSMEWKMTEKMLKKPSGEITQFKSGESSSPKRPGKEILQDTAPIDKRDSGFKRKIFLFEKHLTASDVEQEMLSIPVELALDRFPPLPETRLISYEEEIEVIDAQDHVFCMTITYDPVASAFLINSQWTGFAKCHGLRAMDRVRFYIPMPRLKENRYLIEYVRAEEFRGENVLFQKVLTRYEAKYSERLTLPQLEGRNPFPGYGIDRFERLCFTDAVNKDWWFTFQFQDGTYSVISGWEEFSNEYKVEEGDVIRFYKAVWPQSSQHFLIQHVKRDETAGTRAKNEGCIPKISAMKKHGRGGGRGRKGKGKGKGKKFGGGDCSLNLQRHGKEVLEEDPSINRKDDPTKAGEYKRSRIFLFEMRLDVSDVKQDRLCIPAEFTLDHFPPIPKRSLRCYKERVKILSGTQDRVWPMAIHCDPDDSVFQLNSEWKEFAALHEMKAKDAICFYFPLPLSQDMQFLTDHEGGTGKLTKEGGPSERKDDKGGDGKGGYKAAVWGGVTVEEGRAPVVAATRRNLAALDIVVCHESGSVGE</sequence>
<dbReference type="Gene3D" id="2.40.330.10">
    <property type="entry name" value="DNA-binding pseudobarrel domain"/>
    <property type="match status" value="3"/>
</dbReference>
<evidence type="ECO:0000256" key="2">
    <source>
        <dbReference type="ARBA" id="ARBA00023015"/>
    </source>
</evidence>
<evidence type="ECO:0000256" key="5">
    <source>
        <dbReference type="ARBA" id="ARBA00023242"/>
    </source>
</evidence>
<proteinExistence type="predicted"/>
<comment type="caution">
    <text evidence="8">The sequence shown here is derived from an EMBL/GenBank/DDBJ whole genome shotgun (WGS) entry which is preliminary data.</text>
</comment>
<feature type="compositionally biased region" description="Basic and acidic residues" evidence="6">
    <location>
        <begin position="1"/>
        <end position="38"/>
    </location>
</feature>
<dbReference type="InterPro" id="IPR015300">
    <property type="entry name" value="DNA-bd_pseudobarrel_sf"/>
</dbReference>
<keyword evidence="5" id="KW-0539">Nucleus</keyword>
<dbReference type="GO" id="GO:0005634">
    <property type="term" value="C:nucleus"/>
    <property type="evidence" value="ECO:0007669"/>
    <property type="project" value="UniProtKB-SubCell"/>
</dbReference>
<keyword evidence="9" id="KW-1185">Reference proteome</keyword>
<organism evidence="8 9">
    <name type="scientific">Actinidia rufa</name>
    <dbReference type="NCBI Taxonomy" id="165716"/>
    <lineage>
        <taxon>Eukaryota</taxon>
        <taxon>Viridiplantae</taxon>
        <taxon>Streptophyta</taxon>
        <taxon>Embryophyta</taxon>
        <taxon>Tracheophyta</taxon>
        <taxon>Spermatophyta</taxon>
        <taxon>Magnoliopsida</taxon>
        <taxon>eudicotyledons</taxon>
        <taxon>Gunneridae</taxon>
        <taxon>Pentapetalae</taxon>
        <taxon>asterids</taxon>
        <taxon>Ericales</taxon>
        <taxon>Actinidiaceae</taxon>
        <taxon>Actinidia</taxon>
    </lineage>
</organism>
<dbReference type="InterPro" id="IPR044800">
    <property type="entry name" value="LEC2-like"/>
</dbReference>
<feature type="compositionally biased region" description="Basic and acidic residues" evidence="6">
    <location>
        <begin position="124"/>
        <end position="134"/>
    </location>
</feature>
<dbReference type="PANTHER" id="PTHR31140">
    <property type="entry name" value="B3 DOMAIN-CONTAINING TRANSCRIPTION FACTOR ABI3"/>
    <property type="match status" value="1"/>
</dbReference>
<dbReference type="PANTHER" id="PTHR31140:SF139">
    <property type="entry name" value="B3 DOMAIN-CONTAINING PROTEIN OS02G0455900-RELATED"/>
    <property type="match status" value="1"/>
</dbReference>
<evidence type="ECO:0000313" key="9">
    <source>
        <dbReference type="Proteomes" id="UP000585474"/>
    </source>
</evidence>
<gene>
    <name evidence="8" type="ORF">Acr_15g0004810</name>
</gene>
<feature type="compositionally biased region" description="Basic and acidic residues" evidence="6">
    <location>
        <begin position="67"/>
        <end position="79"/>
    </location>
</feature>
<reference evidence="8 9" key="1">
    <citation type="submission" date="2019-07" db="EMBL/GenBank/DDBJ databases">
        <title>De Novo Assembly of kiwifruit Actinidia rufa.</title>
        <authorList>
            <person name="Sugita-Konishi S."/>
            <person name="Sato K."/>
            <person name="Mori E."/>
            <person name="Abe Y."/>
            <person name="Kisaki G."/>
            <person name="Hamano K."/>
            <person name="Suezawa K."/>
            <person name="Otani M."/>
            <person name="Fukuda T."/>
            <person name="Manabe T."/>
            <person name="Gomi K."/>
            <person name="Tabuchi M."/>
            <person name="Akimitsu K."/>
            <person name="Kataoka I."/>
        </authorList>
    </citation>
    <scope>NUCLEOTIDE SEQUENCE [LARGE SCALE GENOMIC DNA]</scope>
    <source>
        <strain evidence="9">cv. Fuchu</strain>
    </source>
</reference>
<dbReference type="PROSITE" id="PS50863">
    <property type="entry name" value="B3"/>
    <property type="match status" value="1"/>
</dbReference>
<feature type="compositionally biased region" description="Low complexity" evidence="6">
    <location>
        <begin position="54"/>
        <end position="66"/>
    </location>
</feature>
<name>A0A7J0FT34_9ERIC</name>
<evidence type="ECO:0000313" key="8">
    <source>
        <dbReference type="EMBL" id="GFZ01872.1"/>
    </source>
</evidence>
<dbReference type="CDD" id="cd10017">
    <property type="entry name" value="B3_DNA"/>
    <property type="match status" value="3"/>
</dbReference>
<dbReference type="AlphaFoldDB" id="A0A7J0FT34"/>
<evidence type="ECO:0000259" key="7">
    <source>
        <dbReference type="PROSITE" id="PS50863"/>
    </source>
</evidence>
<accession>A0A7J0FT34</accession>
<dbReference type="GO" id="GO:0003677">
    <property type="term" value="F:DNA binding"/>
    <property type="evidence" value="ECO:0007669"/>
    <property type="project" value="UniProtKB-KW"/>
</dbReference>
<feature type="region of interest" description="Disordered" evidence="6">
    <location>
        <begin position="383"/>
        <end position="404"/>
    </location>
</feature>
<keyword evidence="2" id="KW-0805">Transcription regulation</keyword>
<evidence type="ECO:0000256" key="3">
    <source>
        <dbReference type="ARBA" id="ARBA00023125"/>
    </source>
</evidence>
<evidence type="ECO:0000256" key="1">
    <source>
        <dbReference type="ARBA" id="ARBA00004123"/>
    </source>
</evidence>
<dbReference type="SMART" id="SM01019">
    <property type="entry name" value="B3"/>
    <property type="match status" value="3"/>
</dbReference>
<dbReference type="GO" id="GO:0003700">
    <property type="term" value="F:DNA-binding transcription factor activity"/>
    <property type="evidence" value="ECO:0007669"/>
    <property type="project" value="InterPro"/>
</dbReference>
<dbReference type="Proteomes" id="UP000585474">
    <property type="component" value="Unassembled WGS sequence"/>
</dbReference>
<feature type="region of interest" description="Disordered" evidence="6">
    <location>
        <begin position="1"/>
        <end position="88"/>
    </location>
</feature>
<protein>
    <recommendedName>
        <fullName evidence="7">TF-B3 domain-containing protein</fullName>
    </recommendedName>
</protein>
<dbReference type="SUPFAM" id="SSF101936">
    <property type="entry name" value="DNA-binding pseudobarrel domain"/>
    <property type="match status" value="3"/>
</dbReference>